<sequence length="877" mass="96879">MFHQSFFLSVFVVTLPIQSLSKSHSSVSDVIDSFVKKKESKFQEECTILLGDNMKLEDIHSGSFINQLDKPREEETLGEVEDTEISCLTESGMIYTIEMEDDKGWMKKMMKDKKLKSGFSKMKTLKSAFVDIGRQSLKFRKTDVEFTIDRASTLLKGRNSEHSRTTGTRSVLVVRVVLKDGEPTSCEEELGNSVFLENTLTLTSQYSTCSHGLLSLQKATNRVGLSKSINNGVVTVELDTVSIHDNHVRIRNQVTTELNRQFDVSNPSQLADHVMYCLPPDSMPIVAYGAVNSFLSVYLNDWCTYPSSQMHEIGHNLGFGHSNSPSGSYTDRTDFMGYSYAQRGGPYLCLNPVNIMRGKYCGHKHLDLEEDASTNKLSFYGRIQNFNFKPDNASHPLILRINTNSTVSYFLGFNGLTQSTSGTKTPNKVLLYKNDDIDLPGSDTELIASLDTGCVHTVENYRGTETDLSISVSQIDYDSGTALVTVKAGFTPSPSLSPSKYHSNTPSAQPSINSNLLLHENHNPFCTNHPPAWHDADGVAYNCDWYGSEQGRCDLYGSSYANFNATASEACCICGGGISTNNNPSVTSAAEATVPTTFENEWGDQGMAYVCRNEPEGWHDSDGSAYTCEWYQHEGRCSIYGHSHRKFNKTANEACCVCGGGHSFAQFDTSAETLASLQSPSAPTSSQSVEMICEDTHPYWHDADGEAYTCEWYGSGSRCSEFGHGHSNFGFTANEACCSCGGGSLRELNQVICEDSPTFWHDSDGEQYDCQWYSQEDRCTKYGHSYSNFGKTAQEACCSCNGGQVSNPILNEVTTSPTAATPICEDRVPNWHDADGVAYTCEWYSEGTGSRCQNYGDGYSNFGFTASENFENHNLIK</sequence>
<keyword evidence="1" id="KW-0732">Signal</keyword>
<comment type="caution">
    <text evidence="3">The sequence shown here is derived from an EMBL/GenBank/DDBJ whole genome shotgun (WGS) entry which is preliminary data.</text>
</comment>
<dbReference type="InterPro" id="IPR008752">
    <property type="entry name" value="Peptidase_M11"/>
</dbReference>
<reference evidence="3 4" key="1">
    <citation type="journal article" date="2021" name="Sci. Rep.">
        <title>The genome of the diatom Chaetoceros tenuissimus carries an ancient integrated fragment of an extant virus.</title>
        <authorList>
            <person name="Hongo Y."/>
            <person name="Kimura K."/>
            <person name="Takaki Y."/>
            <person name="Yoshida Y."/>
            <person name="Baba S."/>
            <person name="Kobayashi G."/>
            <person name="Nagasaki K."/>
            <person name="Hano T."/>
            <person name="Tomaru Y."/>
        </authorList>
    </citation>
    <scope>NUCLEOTIDE SEQUENCE [LARGE SCALE GENOMIC DNA]</scope>
    <source>
        <strain evidence="3 4">NIES-3715</strain>
    </source>
</reference>
<evidence type="ECO:0000256" key="1">
    <source>
        <dbReference type="SAM" id="SignalP"/>
    </source>
</evidence>
<keyword evidence="4" id="KW-1185">Reference proteome</keyword>
<feature type="chain" id="PRO_5042085103" description="Peptidase M11 gametolysin domain-containing protein" evidence="1">
    <location>
        <begin position="22"/>
        <end position="877"/>
    </location>
</feature>
<dbReference type="EMBL" id="BLLK01000038">
    <property type="protein sequence ID" value="GFH49369.1"/>
    <property type="molecule type" value="Genomic_DNA"/>
</dbReference>
<name>A0AAD3H494_9STRA</name>
<evidence type="ECO:0000313" key="3">
    <source>
        <dbReference type="EMBL" id="GFH49369.1"/>
    </source>
</evidence>
<gene>
    <name evidence="3" type="ORF">CTEN210_05845</name>
</gene>
<accession>A0AAD3H494</accession>
<protein>
    <recommendedName>
        <fullName evidence="2">Peptidase M11 gametolysin domain-containing protein</fullName>
    </recommendedName>
</protein>
<feature type="signal peptide" evidence="1">
    <location>
        <begin position="1"/>
        <end position="21"/>
    </location>
</feature>
<dbReference type="SUPFAM" id="SSF55486">
    <property type="entry name" value="Metalloproteases ('zincins'), catalytic domain"/>
    <property type="match status" value="1"/>
</dbReference>
<dbReference type="Pfam" id="PF05548">
    <property type="entry name" value="Peptidase_M11"/>
    <property type="match status" value="1"/>
</dbReference>
<feature type="domain" description="Peptidase M11 gametolysin" evidence="2">
    <location>
        <begin position="192"/>
        <end position="357"/>
    </location>
</feature>
<organism evidence="3 4">
    <name type="scientific">Chaetoceros tenuissimus</name>
    <dbReference type="NCBI Taxonomy" id="426638"/>
    <lineage>
        <taxon>Eukaryota</taxon>
        <taxon>Sar</taxon>
        <taxon>Stramenopiles</taxon>
        <taxon>Ochrophyta</taxon>
        <taxon>Bacillariophyta</taxon>
        <taxon>Coscinodiscophyceae</taxon>
        <taxon>Chaetocerotophycidae</taxon>
        <taxon>Chaetocerotales</taxon>
        <taxon>Chaetocerotaceae</taxon>
        <taxon>Chaetoceros</taxon>
    </lineage>
</organism>
<evidence type="ECO:0000313" key="4">
    <source>
        <dbReference type="Proteomes" id="UP001054902"/>
    </source>
</evidence>
<proteinExistence type="predicted"/>
<dbReference type="AlphaFoldDB" id="A0AAD3H494"/>
<dbReference type="Proteomes" id="UP001054902">
    <property type="component" value="Unassembled WGS sequence"/>
</dbReference>
<evidence type="ECO:0000259" key="2">
    <source>
        <dbReference type="Pfam" id="PF05548"/>
    </source>
</evidence>